<evidence type="ECO:0000313" key="5">
    <source>
        <dbReference type="Proteomes" id="UP000483802"/>
    </source>
</evidence>
<feature type="domain" description="vWA-MoxR associated protein C-terminal" evidence="3">
    <location>
        <begin position="374"/>
        <end position="593"/>
    </location>
</feature>
<dbReference type="Pfam" id="PF19969">
    <property type="entry name" value="VMAP-M8"/>
    <property type="match status" value="1"/>
</dbReference>
<evidence type="ECO:0000256" key="1">
    <source>
        <dbReference type="SAM" id="MobiDB-lite"/>
    </source>
</evidence>
<proteinExistence type="predicted"/>
<dbReference type="InterPro" id="IPR045453">
    <property type="entry name" value="VMAP-M8"/>
</dbReference>
<dbReference type="EMBL" id="WPNZ01000011">
    <property type="protein sequence ID" value="MVO87224.1"/>
    <property type="molecule type" value="Genomic_DNA"/>
</dbReference>
<sequence length="608" mass="66147">MGARGGRDTGRAVSAAVQCWRARIGGADGAALGAGLLVDRTRLVTCAHVVQGRPEVSVTLPGLADTLPALAGGLPATVTWRGDWRRPGDPGDIAVVELAQPLPSAVAPCVFAPADALWPVAGDARAATRELRALGFPDGHEAQGAYVTLRTSGDRTLGPEWQEIEVEQAHLRRLDEGFSGAAVYDPGTGHVVGMVTDAVLHGDHAGYIGRMMPLRTIRRHWEGLDDLLDLDWLARDARCALRALLEGVKPGVGLEHVVRAAFPTFRRPLPPFPSTWAAVRYVGEYVSGHDRLLRLLTALVPHLPDGTATAVEDWMRGRLDGYEPGTTRHGRPRQPRAGQSGTVRTGSVIVRLDPVTRGARLELTVITAVDGTAVAGTATERIRRDQVRAKVEAVLAAQARLLHDCDWMLEFVVPQGLMHLPYEEWELREPGASRPRPLRTVPVVVRHVERLKPLTVTHLTRERWRTVRARGETRPVPVACALGFGYEEFYGWFDAEEDLCALAYATHPAEDGLAAALDTGVPIMLWRRSACCEGRTGVCTSDTFLERLTTAVGTSHPDRLPVEVMRLRKEAHSPYTGDADHCGRRLTLFWDDPARIPDPPLAMGVPGA</sequence>
<dbReference type="Proteomes" id="UP000483802">
    <property type="component" value="Unassembled WGS sequence"/>
</dbReference>
<organism evidence="4 5">
    <name type="scientific">Streptomyces typhae</name>
    <dbReference type="NCBI Taxonomy" id="2681492"/>
    <lineage>
        <taxon>Bacteria</taxon>
        <taxon>Bacillati</taxon>
        <taxon>Actinomycetota</taxon>
        <taxon>Actinomycetes</taxon>
        <taxon>Kitasatosporales</taxon>
        <taxon>Streptomycetaceae</taxon>
        <taxon>Streptomyces</taxon>
    </lineage>
</organism>
<dbReference type="Pfam" id="PF13365">
    <property type="entry name" value="Trypsin_2"/>
    <property type="match status" value="1"/>
</dbReference>
<evidence type="ECO:0000313" key="4">
    <source>
        <dbReference type="EMBL" id="MVO87224.1"/>
    </source>
</evidence>
<dbReference type="InterPro" id="IPR043504">
    <property type="entry name" value="Peptidase_S1_PA_chymotrypsin"/>
</dbReference>
<dbReference type="Gene3D" id="2.40.10.10">
    <property type="entry name" value="Trypsin-like serine proteases"/>
    <property type="match status" value="1"/>
</dbReference>
<evidence type="ECO:0008006" key="6">
    <source>
        <dbReference type="Google" id="ProtNLM"/>
    </source>
</evidence>
<dbReference type="SUPFAM" id="SSF50494">
    <property type="entry name" value="Trypsin-like serine proteases"/>
    <property type="match status" value="1"/>
</dbReference>
<feature type="region of interest" description="Disordered" evidence="1">
    <location>
        <begin position="322"/>
        <end position="342"/>
    </location>
</feature>
<feature type="domain" description="vWA-MoxR associated protein middle region 8" evidence="2">
    <location>
        <begin position="225"/>
        <end position="321"/>
    </location>
</feature>
<keyword evidence="5" id="KW-1185">Reference proteome</keyword>
<dbReference type="InterPro" id="IPR009003">
    <property type="entry name" value="Peptidase_S1_PA"/>
</dbReference>
<reference evidence="4 5" key="1">
    <citation type="submission" date="2019-11" db="EMBL/GenBank/DDBJ databases">
        <title>Streptomyces typhae sp. nov., a novel endophytic actinomycete isolated from the root of cattail pollen (Typha angustifolia L.).</title>
        <authorList>
            <person name="Peng C."/>
        </authorList>
    </citation>
    <scope>NUCLEOTIDE SEQUENCE [LARGE SCALE GENOMIC DNA]</scope>
    <source>
        <strain evidence="5">p1417</strain>
    </source>
</reference>
<accession>A0A6L6X0D1</accession>
<gene>
    <name evidence="4" type="ORF">GPA10_21270</name>
</gene>
<dbReference type="Pfam" id="PF20028">
    <property type="entry name" value="VMAP-C"/>
    <property type="match status" value="1"/>
</dbReference>
<evidence type="ECO:0000259" key="2">
    <source>
        <dbReference type="Pfam" id="PF19969"/>
    </source>
</evidence>
<name>A0A6L6X0D1_9ACTN</name>
<dbReference type="AlphaFoldDB" id="A0A6L6X0D1"/>
<evidence type="ECO:0000259" key="3">
    <source>
        <dbReference type="Pfam" id="PF20028"/>
    </source>
</evidence>
<comment type="caution">
    <text evidence="4">The sequence shown here is derived from an EMBL/GenBank/DDBJ whole genome shotgun (WGS) entry which is preliminary data.</text>
</comment>
<dbReference type="InterPro" id="IPR045450">
    <property type="entry name" value="VMAP_C"/>
</dbReference>
<protein>
    <recommendedName>
        <fullName evidence="6">Trypsin-like peptidase domain-containing protein</fullName>
    </recommendedName>
</protein>